<dbReference type="InterPro" id="IPR025398">
    <property type="entry name" value="DUF4371"/>
</dbReference>
<dbReference type="Pfam" id="PF05699">
    <property type="entry name" value="Dimer_Tnp_hAT"/>
    <property type="match status" value="1"/>
</dbReference>
<keyword evidence="4" id="KW-1185">Reference proteome</keyword>
<accession>A0A8T1PXV2</accession>
<sequence length="502" mass="58634">MENEILHIFANKVRNVIRKDIGDAKFCILVDKARDESKREQMAIILRFIDKDGFIIERFFHIVHGYDGGSNMRGEWNELQTLFLKYCPYAYHLHCWAYKLQLALVATSREAKHVHQSFVHLTSIINIVIGSSKRHDELQSAQAAETESLITSNEIETGKGANQIGTLQQAGDTRWGSHFQYVCSLMRMFNVICSIINTISNEGSNYSQRGDAEATYMVLTSFEFILILHMMKKIMGITNALCQSLQQNFQYILNAMSLVSTTKVLIQNLRDDKWESLLTNVKSFCEKHQIDIPDMNDQYTRVRGKSRRQVDKSMEYHFRINIFTATIDFKLQELNNRFNDHTMELLILSAALNPKGAYKSFKIDDICKLVEKFYPQDFTEQEKFLLRIQLQHYELDVPMHLDFQYMSTLFELCRGLAISEKSKIYYLIDRLIRLILTLPVSTATTERAFSTMKLIKTRLHTRMEDEFLADHLLVYIEKEIVKNFISEMIIDEFYSIKDRCRA</sequence>
<dbReference type="Pfam" id="PF14291">
    <property type="entry name" value="DUF4371"/>
    <property type="match status" value="1"/>
</dbReference>
<dbReference type="InterPro" id="IPR055298">
    <property type="entry name" value="AtLOH3-like"/>
</dbReference>
<gene>
    <name evidence="3" type="ORF">CIPAW_08G180800</name>
</gene>
<feature type="domain" description="HAT C-terminal dimerisation" evidence="1">
    <location>
        <begin position="420"/>
        <end position="479"/>
    </location>
</feature>
<organism evidence="3 4">
    <name type="scientific">Carya illinoinensis</name>
    <name type="common">Pecan</name>
    <dbReference type="NCBI Taxonomy" id="32201"/>
    <lineage>
        <taxon>Eukaryota</taxon>
        <taxon>Viridiplantae</taxon>
        <taxon>Streptophyta</taxon>
        <taxon>Embryophyta</taxon>
        <taxon>Tracheophyta</taxon>
        <taxon>Spermatophyta</taxon>
        <taxon>Magnoliopsida</taxon>
        <taxon>eudicotyledons</taxon>
        <taxon>Gunneridae</taxon>
        <taxon>Pentapetalae</taxon>
        <taxon>rosids</taxon>
        <taxon>fabids</taxon>
        <taxon>Fagales</taxon>
        <taxon>Juglandaceae</taxon>
        <taxon>Carya</taxon>
    </lineage>
</organism>
<dbReference type="GO" id="GO:0046983">
    <property type="term" value="F:protein dimerization activity"/>
    <property type="evidence" value="ECO:0007669"/>
    <property type="project" value="InterPro"/>
</dbReference>
<feature type="domain" description="DUF4371" evidence="2">
    <location>
        <begin position="3"/>
        <end position="71"/>
    </location>
</feature>
<dbReference type="PANTHER" id="PTHR11697:SF230">
    <property type="entry name" value="ZINC FINGER, MYM DOMAIN CONTAINING 1"/>
    <property type="match status" value="1"/>
</dbReference>
<dbReference type="PANTHER" id="PTHR11697">
    <property type="entry name" value="GENERAL TRANSCRIPTION FACTOR 2-RELATED ZINC FINGER PROTEIN"/>
    <property type="match status" value="1"/>
</dbReference>
<evidence type="ECO:0008006" key="5">
    <source>
        <dbReference type="Google" id="ProtNLM"/>
    </source>
</evidence>
<evidence type="ECO:0000313" key="3">
    <source>
        <dbReference type="EMBL" id="KAG6646247.1"/>
    </source>
</evidence>
<dbReference type="AlphaFoldDB" id="A0A8T1PXV2"/>
<reference evidence="3" key="1">
    <citation type="submission" date="2020-12" db="EMBL/GenBank/DDBJ databases">
        <title>WGS assembly of Carya illinoinensis cv. Pawnee.</title>
        <authorList>
            <person name="Platts A."/>
            <person name="Shu S."/>
            <person name="Wright S."/>
            <person name="Barry K."/>
            <person name="Edger P."/>
            <person name="Pires J.C."/>
            <person name="Schmutz J."/>
        </authorList>
    </citation>
    <scope>NUCLEOTIDE SEQUENCE</scope>
    <source>
        <tissue evidence="3">Leaf</tissue>
    </source>
</reference>
<protein>
    <recommendedName>
        <fullName evidence="5">Zinc finger MYM-type protein 1-like</fullName>
    </recommendedName>
</protein>
<evidence type="ECO:0000259" key="2">
    <source>
        <dbReference type="Pfam" id="PF14291"/>
    </source>
</evidence>
<comment type="caution">
    <text evidence="3">The sequence shown here is derived from an EMBL/GenBank/DDBJ whole genome shotgun (WGS) entry which is preliminary data.</text>
</comment>
<evidence type="ECO:0000313" key="4">
    <source>
        <dbReference type="Proteomes" id="UP000811609"/>
    </source>
</evidence>
<dbReference type="InterPro" id="IPR008906">
    <property type="entry name" value="HATC_C_dom"/>
</dbReference>
<dbReference type="Proteomes" id="UP000811609">
    <property type="component" value="Chromosome 8"/>
</dbReference>
<dbReference type="EMBL" id="CM031816">
    <property type="protein sequence ID" value="KAG6646247.1"/>
    <property type="molecule type" value="Genomic_DNA"/>
</dbReference>
<evidence type="ECO:0000259" key="1">
    <source>
        <dbReference type="Pfam" id="PF05699"/>
    </source>
</evidence>
<name>A0A8T1PXV2_CARIL</name>
<proteinExistence type="predicted"/>